<organism evidence="1 2">
    <name type="scientific">Qiania dongpingensis</name>
    <dbReference type="NCBI Taxonomy" id="2763669"/>
    <lineage>
        <taxon>Bacteria</taxon>
        <taxon>Bacillati</taxon>
        <taxon>Bacillota</taxon>
        <taxon>Clostridia</taxon>
        <taxon>Lachnospirales</taxon>
        <taxon>Lachnospiraceae</taxon>
        <taxon>Qiania</taxon>
    </lineage>
</organism>
<evidence type="ECO:0000313" key="2">
    <source>
        <dbReference type="Proteomes" id="UP000515823"/>
    </source>
</evidence>
<sequence length="56" mass="5979">MTELLLLAIAVAAVVAVSFVAGAIVEIYQARKEAVEIPSESHHDNMFTHGHTTFAA</sequence>
<keyword evidence="2" id="KW-1185">Reference proteome</keyword>
<dbReference type="RefSeq" id="WP_249303758.1">
    <property type="nucleotide sequence ID" value="NZ_CP060634.1"/>
</dbReference>
<protein>
    <submittedName>
        <fullName evidence="1">Uncharacterized protein</fullName>
    </submittedName>
</protein>
<dbReference type="AlphaFoldDB" id="A0A7G9G6B6"/>
<dbReference type="KEGG" id="qdo:H9Q78_04215"/>
<reference evidence="1 2" key="1">
    <citation type="submission" date="2020-08" db="EMBL/GenBank/DDBJ databases">
        <authorList>
            <person name="Liu C."/>
            <person name="Sun Q."/>
        </authorList>
    </citation>
    <scope>NUCLEOTIDE SEQUENCE [LARGE SCALE GENOMIC DNA]</scope>
    <source>
        <strain evidence="1 2">NSJ-38</strain>
    </source>
</reference>
<dbReference type="EMBL" id="CP060634">
    <property type="protein sequence ID" value="QNM06348.1"/>
    <property type="molecule type" value="Genomic_DNA"/>
</dbReference>
<accession>A0A7G9G6B6</accession>
<gene>
    <name evidence="1" type="ORF">H9Q78_04215</name>
</gene>
<evidence type="ECO:0000313" key="1">
    <source>
        <dbReference type="EMBL" id="QNM06348.1"/>
    </source>
</evidence>
<proteinExistence type="predicted"/>
<name>A0A7G9G6B6_9FIRM</name>
<dbReference type="Proteomes" id="UP000515823">
    <property type="component" value="Chromosome"/>
</dbReference>